<proteinExistence type="predicted"/>
<dbReference type="EMBL" id="LS991951">
    <property type="protein sequence ID" value="SYV97394.1"/>
    <property type="molecule type" value="Genomic_DNA"/>
</dbReference>
<dbReference type="Proteomes" id="UP000257559">
    <property type="component" value="Chromosome"/>
</dbReference>
<dbReference type="GO" id="GO:0052913">
    <property type="term" value="F:16S rRNA (guanine(966)-N(2))-methyltransferase activity"/>
    <property type="evidence" value="ECO:0007669"/>
    <property type="project" value="UniProtKB-EC"/>
</dbReference>
<evidence type="ECO:0000313" key="4">
    <source>
        <dbReference type="Proteomes" id="UP000257559"/>
    </source>
</evidence>
<dbReference type="RefSeq" id="WP_235657963.1">
    <property type="nucleotide sequence ID" value="NZ_LS991951.1"/>
</dbReference>
<keyword evidence="4" id="KW-1185">Reference proteome</keyword>
<protein>
    <submittedName>
        <fullName evidence="3">Methyltransferase</fullName>
        <ecNumber evidence="3">2.1.1.-</ecNumber>
        <ecNumber evidence="3">2.1.1.171</ecNumber>
    </submittedName>
</protein>
<dbReference type="SUPFAM" id="SSF53335">
    <property type="entry name" value="S-adenosyl-L-methionine-dependent methyltransferases"/>
    <property type="match status" value="1"/>
</dbReference>
<dbReference type="NCBIfam" id="TIGR00095">
    <property type="entry name" value="16S rRNA (guanine(966)-N(2))-methyltransferase RsmD"/>
    <property type="match status" value="1"/>
</dbReference>
<keyword evidence="2 3" id="KW-0808">Transferase</keyword>
<dbReference type="PANTHER" id="PTHR43542">
    <property type="entry name" value="METHYLTRANSFERASE"/>
    <property type="match status" value="1"/>
</dbReference>
<gene>
    <name evidence="3" type="primary">MCYN0472</name>
    <name evidence="3" type="ORF">NCTC10132_00759</name>
</gene>
<dbReference type="KEGG" id="medw:NCTC10132_00759"/>
<dbReference type="InterPro" id="IPR029063">
    <property type="entry name" value="SAM-dependent_MTases_sf"/>
</dbReference>
<evidence type="ECO:0000256" key="2">
    <source>
        <dbReference type="ARBA" id="ARBA00022679"/>
    </source>
</evidence>
<reference evidence="4" key="1">
    <citation type="submission" date="2018-06" db="EMBL/GenBank/DDBJ databases">
        <authorList>
            <consortium name="Pathogen Informatics"/>
        </authorList>
    </citation>
    <scope>NUCLEOTIDE SEQUENCE [LARGE SCALE GENOMIC DNA]</scope>
    <source>
        <strain evidence="4">NCTC10132</strain>
    </source>
</reference>
<dbReference type="PIRSF" id="PIRSF004553">
    <property type="entry name" value="CHP00095"/>
    <property type="match status" value="1"/>
</dbReference>
<dbReference type="CDD" id="cd02440">
    <property type="entry name" value="AdoMet_MTases"/>
    <property type="match status" value="1"/>
</dbReference>
<evidence type="ECO:0000313" key="3">
    <source>
        <dbReference type="EMBL" id="SYV97394.1"/>
    </source>
</evidence>
<dbReference type="Pfam" id="PF03602">
    <property type="entry name" value="Cons_hypoth95"/>
    <property type="match status" value="1"/>
</dbReference>
<sequence>MLRIISGKYRNLKIEEPNLKITRPTTDKVREAIFSSLQFKIVDKKVLDLFAGSGALSIEAISRGTSSATAIEKNREVFNVLSKNVAYINDSNLKILNNDALVFLEKTSEQFDFIFIDAPYHEYELVNKTLKTIAEKDLLIENGEIIIETNSVKSIIIPSGLRTFKAKRYGRIDVLYICKDE</sequence>
<dbReference type="PANTHER" id="PTHR43542:SF1">
    <property type="entry name" value="METHYLTRANSFERASE"/>
    <property type="match status" value="1"/>
</dbReference>
<dbReference type="EC" id="2.1.1.171" evidence="3"/>
<dbReference type="EC" id="2.1.1.-" evidence="3"/>
<keyword evidence="1 3" id="KW-0489">Methyltransferase</keyword>
<dbReference type="AlphaFoldDB" id="A0A3B0PVS4"/>
<name>A0A3B0PVS4_9BACT</name>
<dbReference type="InterPro" id="IPR004398">
    <property type="entry name" value="RNA_MeTrfase_RsmD"/>
</dbReference>
<dbReference type="Gene3D" id="3.40.50.150">
    <property type="entry name" value="Vaccinia Virus protein VP39"/>
    <property type="match status" value="1"/>
</dbReference>
<accession>A0A3B0PVS4</accession>
<organism evidence="3 4">
    <name type="scientific">Mycoplasmopsis edwardii</name>
    <dbReference type="NCBI Taxonomy" id="53558"/>
    <lineage>
        <taxon>Bacteria</taxon>
        <taxon>Bacillati</taxon>
        <taxon>Mycoplasmatota</taxon>
        <taxon>Mycoplasmoidales</taxon>
        <taxon>Metamycoplasmataceae</taxon>
        <taxon>Mycoplasmopsis</taxon>
    </lineage>
</organism>
<evidence type="ECO:0000256" key="1">
    <source>
        <dbReference type="ARBA" id="ARBA00022603"/>
    </source>
</evidence>